<reference evidence="1" key="2">
    <citation type="submission" date="2012-02" db="EMBL/GenBank/DDBJ databases">
        <authorList>
            <person name="Genoscope - CEA"/>
        </authorList>
    </citation>
    <scope>NUCLEOTIDE SEQUENCE</scope>
</reference>
<dbReference type="AlphaFoldDB" id="H6RHU2"/>
<dbReference type="Pfam" id="PF13585">
    <property type="entry name" value="CHU_C"/>
    <property type="match status" value="1"/>
</dbReference>
<dbReference type="InterPro" id="IPR013783">
    <property type="entry name" value="Ig-like_fold"/>
</dbReference>
<gene>
    <name evidence="1" type="ORF">VIS_S3DIC30004</name>
</gene>
<sequence>MTFIFFMYFTTLSFSQTNVDCSAGSVNTTYCYVNNDTTQFVFTSTDGFPLNVFFNAGQVEQNYDELIVLDSDGLTDLNSATPYGSNGDLTGITYQSSGDTITIMIDSDSVISCETNNYIPWDFDIWCQTCINPTVTFSTDGDCINGNDFLIFVDVSDLGSATELNINDDQGSPEQIVTTTGIATFGPYFFTTDVIMTVIDANDINCEITSNTISCLSGGPGSLFINAGDDILLECDAGGDGCVDINANFLATFESLTENYTVEPITYDPPYAFSGLANSINTNIDDAWSPVEVLPFEFCFFENIETQFQVGSNGGIRFDVDPDDTYNGWSFIEDVPNNTNETLSEVNVFTPVHDIDPSVNDQNEIAWEILGAFPNRVLVVSYYEVPYFGCNETTATQMVVFYEFSNIIEIYMQDKPTCSSWNDGNAVLGIQNNAGNIGYVPPGRNTSDSPWTATNEAWSFSPDGEQTYVFEWLDSNGDFISNDPTINVCPDGEETYTAQITYTNCNGDVVVLTDDVTVTLIASFSVDLGGNQEFCNESSYDIIAEIIDGNSNDATFEWSTGEDTQTITVTDSGDYSVDVTIDGCSITQTISILFEESPLFDLGEDFSTCFENNIVLDATPSNMNPDDVTYSWSTGETTPIIMVTEIGTYSVIASFGDCAVEDLITISARTDLNINVNDDFKSCVGEEWTLTTTTSEEEITYQWYLNGNTIAGETNSTVTIVISDDFPGTQNYSVTITKGNCTGTDDVNVELYEISNCVISQGISPDATPGYNDYLDLEFLSDRVGGITNLQIFNRYGTIVFNKNNYINEWNGQDKNGNNLPTGTYYYVIDFASADDVYGPQTSGWIYLNRNAN</sequence>
<organism evidence="1">
    <name type="scientific">uncultured Flavobacteriia bacterium</name>
    <dbReference type="NCBI Taxonomy" id="212695"/>
    <lineage>
        <taxon>Bacteria</taxon>
        <taxon>Pseudomonadati</taxon>
        <taxon>Bacteroidota</taxon>
        <taxon>Flavobacteriia</taxon>
        <taxon>environmental samples</taxon>
    </lineage>
</organism>
<accession>H6RHU2</accession>
<protein>
    <submittedName>
        <fullName evidence="1">CHU large protein</fullName>
    </submittedName>
</protein>
<name>H6RHU2_9BACT</name>
<dbReference type="Gene3D" id="2.60.40.10">
    <property type="entry name" value="Immunoglobulins"/>
    <property type="match status" value="1"/>
</dbReference>
<proteinExistence type="predicted"/>
<dbReference type="EMBL" id="FO117613">
    <property type="protein sequence ID" value="CCG00603.1"/>
    <property type="molecule type" value="Genomic_DNA"/>
</dbReference>
<reference evidence="1" key="1">
    <citation type="journal article" date="2012" name="Environ. Microbiol.">
        <title>Genomic content of uncultured Bacteroidetes from contrasting oceanic provinces in the North Atlantic Ocean.</title>
        <authorList>
            <person name="Gomez-Pereira P.R."/>
            <person name="Schuler M."/>
            <person name="Fuchs B.M."/>
            <person name="Bennke C."/>
            <person name="Teeling H."/>
            <person name="Waldmann J."/>
            <person name="Richter M."/>
            <person name="Barbe V."/>
            <person name="Bataille E."/>
            <person name="Glockner F.O."/>
            <person name="Amann R."/>
        </authorList>
    </citation>
    <scope>NUCLEOTIDE SEQUENCE</scope>
</reference>
<evidence type="ECO:0000313" key="1">
    <source>
        <dbReference type="EMBL" id="CCG00603.1"/>
    </source>
</evidence>